<proteinExistence type="predicted"/>
<feature type="transmembrane region" description="Helical" evidence="1">
    <location>
        <begin position="21"/>
        <end position="39"/>
    </location>
</feature>
<gene>
    <name evidence="2" type="ORF">COMA1_60107</name>
</gene>
<keyword evidence="1" id="KW-0812">Transmembrane</keyword>
<name>A0A0S4LQ79_9BACT</name>
<sequence length="75" mass="7857">MGNRSNAGGSNLFSAESRRTFYEAHPSIALFMLLVVLAAPFAGLYVAGLLGVVIGVLVSAAAYVLTPCLWKWIGG</sequence>
<protein>
    <submittedName>
        <fullName evidence="2">Uncharacterized protein</fullName>
    </submittedName>
</protein>
<dbReference type="EMBL" id="CZQA01000012">
    <property type="protein sequence ID" value="CUS38826.1"/>
    <property type="molecule type" value="Genomic_DNA"/>
</dbReference>
<evidence type="ECO:0000313" key="3">
    <source>
        <dbReference type="Proteomes" id="UP000199032"/>
    </source>
</evidence>
<accession>A0A0S4LQ79</accession>
<keyword evidence="3" id="KW-1185">Reference proteome</keyword>
<dbReference type="AlphaFoldDB" id="A0A0S4LQ79"/>
<dbReference type="RefSeq" id="WP_090750967.1">
    <property type="nucleotide sequence ID" value="NZ_CZQA01000012.1"/>
</dbReference>
<organism evidence="2 3">
    <name type="scientific">Candidatus Nitrospira nitrosa</name>
    <dbReference type="NCBI Taxonomy" id="1742972"/>
    <lineage>
        <taxon>Bacteria</taxon>
        <taxon>Pseudomonadati</taxon>
        <taxon>Nitrospirota</taxon>
        <taxon>Nitrospiria</taxon>
        <taxon>Nitrospirales</taxon>
        <taxon>Nitrospiraceae</taxon>
        <taxon>Nitrospira</taxon>
    </lineage>
</organism>
<evidence type="ECO:0000313" key="2">
    <source>
        <dbReference type="EMBL" id="CUS38826.1"/>
    </source>
</evidence>
<evidence type="ECO:0000256" key="1">
    <source>
        <dbReference type="SAM" id="Phobius"/>
    </source>
</evidence>
<dbReference type="OrthoDB" id="9802004at2"/>
<keyword evidence="1" id="KW-1133">Transmembrane helix</keyword>
<keyword evidence="1" id="KW-0472">Membrane</keyword>
<reference evidence="2 3" key="1">
    <citation type="submission" date="2015-10" db="EMBL/GenBank/DDBJ databases">
        <authorList>
            <person name="Gilbert D.G."/>
        </authorList>
    </citation>
    <scope>NUCLEOTIDE SEQUENCE [LARGE SCALE GENOMIC DNA]</scope>
    <source>
        <strain evidence="2">COMA1</strain>
    </source>
</reference>
<dbReference type="Proteomes" id="UP000199032">
    <property type="component" value="Unassembled WGS sequence"/>
</dbReference>
<feature type="transmembrane region" description="Helical" evidence="1">
    <location>
        <begin position="45"/>
        <end position="65"/>
    </location>
</feature>
<dbReference type="STRING" id="1742972.COMA1_60107"/>